<dbReference type="PANTHER" id="PTHR46204:SF8">
    <property type="entry name" value="PROTEIN KINASE DOMAIN-CONTAINING PROTEIN"/>
    <property type="match status" value="1"/>
</dbReference>
<evidence type="ECO:0000256" key="6">
    <source>
        <dbReference type="ARBA" id="ARBA00023136"/>
    </source>
</evidence>
<dbReference type="EMBL" id="VIEB01000520">
    <property type="protein sequence ID" value="TQD87925.1"/>
    <property type="molecule type" value="Genomic_DNA"/>
</dbReference>
<gene>
    <name evidence="9" type="ORF">C1H46_026489</name>
</gene>
<dbReference type="GO" id="GO:0005886">
    <property type="term" value="C:plasma membrane"/>
    <property type="evidence" value="ECO:0007669"/>
    <property type="project" value="UniProtKB-SubCell"/>
</dbReference>
<dbReference type="AlphaFoldDB" id="A0A540LN56"/>
<dbReference type="PANTHER" id="PTHR46204">
    <property type="entry name" value="CHITIN ELICITOR RECEPTOR KINASE 1-RELATED"/>
    <property type="match status" value="1"/>
</dbReference>
<keyword evidence="4" id="KW-0732">Signal</keyword>
<evidence type="ECO:0000259" key="8">
    <source>
        <dbReference type="PROSITE" id="PS50011"/>
    </source>
</evidence>
<dbReference type="InterPro" id="IPR000719">
    <property type="entry name" value="Prot_kinase_dom"/>
</dbReference>
<evidence type="ECO:0000256" key="2">
    <source>
        <dbReference type="ARBA" id="ARBA00022475"/>
    </source>
</evidence>
<evidence type="ECO:0000313" key="9">
    <source>
        <dbReference type="EMBL" id="TQD87925.1"/>
    </source>
</evidence>
<keyword evidence="7" id="KW-1015">Disulfide bond</keyword>
<keyword evidence="10" id="KW-1185">Reference proteome</keyword>
<dbReference type="Proteomes" id="UP000315295">
    <property type="component" value="Unassembled WGS sequence"/>
</dbReference>
<dbReference type="GO" id="GO:0019199">
    <property type="term" value="F:transmembrane receptor protein kinase activity"/>
    <property type="evidence" value="ECO:0007669"/>
    <property type="project" value="InterPro"/>
</dbReference>
<dbReference type="Pfam" id="PF00069">
    <property type="entry name" value="Pkinase"/>
    <property type="match status" value="1"/>
</dbReference>
<dbReference type="InterPro" id="IPR011009">
    <property type="entry name" value="Kinase-like_dom_sf"/>
</dbReference>
<dbReference type="InterPro" id="IPR044812">
    <property type="entry name" value="CERK1/LYK3-like"/>
</dbReference>
<keyword evidence="2" id="KW-1003">Cell membrane</keyword>
<dbReference type="PROSITE" id="PS50011">
    <property type="entry name" value="PROTEIN_KINASE_DOM"/>
    <property type="match status" value="1"/>
</dbReference>
<dbReference type="Gene3D" id="1.10.510.10">
    <property type="entry name" value="Transferase(Phosphotransferase) domain 1"/>
    <property type="match status" value="1"/>
</dbReference>
<dbReference type="SUPFAM" id="SSF56112">
    <property type="entry name" value="Protein kinase-like (PK-like)"/>
    <property type="match status" value="1"/>
</dbReference>
<name>A0A540LN56_MALBA</name>
<dbReference type="GO" id="GO:0005524">
    <property type="term" value="F:ATP binding"/>
    <property type="evidence" value="ECO:0007669"/>
    <property type="project" value="InterPro"/>
</dbReference>
<evidence type="ECO:0000256" key="1">
    <source>
        <dbReference type="ARBA" id="ARBA00004162"/>
    </source>
</evidence>
<reference evidence="9 10" key="1">
    <citation type="journal article" date="2019" name="G3 (Bethesda)">
        <title>Sequencing of a Wild Apple (Malus baccata) Genome Unravels the Differences Between Cultivated and Wild Apple Species Regarding Disease Resistance and Cold Tolerance.</title>
        <authorList>
            <person name="Chen X."/>
        </authorList>
    </citation>
    <scope>NUCLEOTIDE SEQUENCE [LARGE SCALE GENOMIC DNA]</scope>
    <source>
        <strain evidence="10">cv. Shandingzi</strain>
        <tissue evidence="9">Leaves</tissue>
    </source>
</reference>
<proteinExistence type="predicted"/>
<evidence type="ECO:0000256" key="5">
    <source>
        <dbReference type="ARBA" id="ARBA00022989"/>
    </source>
</evidence>
<comment type="subcellular location">
    <subcellularLocation>
        <location evidence="1">Cell membrane</location>
        <topology evidence="1">Single-pass membrane protein</topology>
    </subcellularLocation>
</comment>
<sequence length="213" mass="23840">MNPSIFIEVADFGLAKLVGRTNEEDVIATRLVGTPGYLPPESVKELQVTHKTDVFAFGVVLAELIAGQHALFRDNREPGKMKSLITVVFQDDHPEAALEVATDGNLIRNYPMEDIFKMAEIAEWCLSEEAVERPEMREIVVMLSQIATSLIKWEATLGGNSQQTANGTLTPKIQIQIYDYANRLRCYIRIRSRPISATADQISWQGQSRRCSS</sequence>
<keyword evidence="3" id="KW-0812">Transmembrane</keyword>
<organism evidence="9 10">
    <name type="scientific">Malus baccata</name>
    <name type="common">Siberian crab apple</name>
    <name type="synonym">Pyrus baccata</name>
    <dbReference type="NCBI Taxonomy" id="106549"/>
    <lineage>
        <taxon>Eukaryota</taxon>
        <taxon>Viridiplantae</taxon>
        <taxon>Streptophyta</taxon>
        <taxon>Embryophyta</taxon>
        <taxon>Tracheophyta</taxon>
        <taxon>Spermatophyta</taxon>
        <taxon>Magnoliopsida</taxon>
        <taxon>eudicotyledons</taxon>
        <taxon>Gunneridae</taxon>
        <taxon>Pentapetalae</taxon>
        <taxon>rosids</taxon>
        <taxon>fabids</taxon>
        <taxon>Rosales</taxon>
        <taxon>Rosaceae</taxon>
        <taxon>Amygdaloideae</taxon>
        <taxon>Maleae</taxon>
        <taxon>Malus</taxon>
    </lineage>
</organism>
<dbReference type="GO" id="GO:0045087">
    <property type="term" value="P:innate immune response"/>
    <property type="evidence" value="ECO:0007669"/>
    <property type="project" value="InterPro"/>
</dbReference>
<keyword evidence="5" id="KW-1133">Transmembrane helix</keyword>
<protein>
    <recommendedName>
        <fullName evidence="8">Protein kinase domain-containing protein</fullName>
    </recommendedName>
</protein>
<evidence type="ECO:0000313" key="10">
    <source>
        <dbReference type="Proteomes" id="UP000315295"/>
    </source>
</evidence>
<feature type="domain" description="Protein kinase" evidence="8">
    <location>
        <begin position="1"/>
        <end position="151"/>
    </location>
</feature>
<evidence type="ECO:0000256" key="4">
    <source>
        <dbReference type="ARBA" id="ARBA00022729"/>
    </source>
</evidence>
<comment type="caution">
    <text evidence="9">The sequence shown here is derived from an EMBL/GenBank/DDBJ whole genome shotgun (WGS) entry which is preliminary data.</text>
</comment>
<keyword evidence="6" id="KW-0472">Membrane</keyword>
<accession>A0A540LN56</accession>
<evidence type="ECO:0000256" key="7">
    <source>
        <dbReference type="ARBA" id="ARBA00023157"/>
    </source>
</evidence>
<evidence type="ECO:0000256" key="3">
    <source>
        <dbReference type="ARBA" id="ARBA00022692"/>
    </source>
</evidence>